<keyword evidence="4 6" id="KW-1133">Transmembrane helix</keyword>
<comment type="caution">
    <text evidence="7">The sequence shown here is derived from an EMBL/GenBank/DDBJ whole genome shotgun (WGS) entry which is preliminary data.</text>
</comment>
<dbReference type="OrthoDB" id="439092at2759"/>
<evidence type="ECO:0000256" key="4">
    <source>
        <dbReference type="ARBA" id="ARBA00022989"/>
    </source>
</evidence>
<comment type="similarity">
    <text evidence="2">Belongs to the TMEM144 family.</text>
</comment>
<dbReference type="GO" id="GO:0016020">
    <property type="term" value="C:membrane"/>
    <property type="evidence" value="ECO:0007669"/>
    <property type="project" value="UniProtKB-SubCell"/>
</dbReference>
<dbReference type="PANTHER" id="PTHR16119:SF17">
    <property type="entry name" value="TRANSMEMBRANE PROTEIN 144"/>
    <property type="match status" value="1"/>
</dbReference>
<keyword evidence="3 6" id="KW-0812">Transmembrane</keyword>
<dbReference type="InterPro" id="IPR010651">
    <property type="entry name" value="Sugar_transport"/>
</dbReference>
<feature type="transmembrane region" description="Helical" evidence="6">
    <location>
        <begin position="58"/>
        <end position="79"/>
    </location>
</feature>
<organism evidence="7 8">
    <name type="scientific">Symbiodinium necroappetens</name>
    <dbReference type="NCBI Taxonomy" id="1628268"/>
    <lineage>
        <taxon>Eukaryota</taxon>
        <taxon>Sar</taxon>
        <taxon>Alveolata</taxon>
        <taxon>Dinophyceae</taxon>
        <taxon>Suessiales</taxon>
        <taxon>Symbiodiniaceae</taxon>
        <taxon>Symbiodinium</taxon>
    </lineage>
</organism>
<gene>
    <name evidence="7" type="primary">Tmem144</name>
    <name evidence="7" type="ORF">SNEC2469_LOCUS33979</name>
</gene>
<dbReference type="Pfam" id="PF07857">
    <property type="entry name" value="TMEM144"/>
    <property type="match status" value="1"/>
</dbReference>
<keyword evidence="5 6" id="KW-0472">Membrane</keyword>
<reference evidence="7" key="1">
    <citation type="submission" date="2021-02" db="EMBL/GenBank/DDBJ databases">
        <authorList>
            <person name="Dougan E. K."/>
            <person name="Rhodes N."/>
            <person name="Thang M."/>
            <person name="Chan C."/>
        </authorList>
    </citation>
    <scope>NUCLEOTIDE SEQUENCE</scope>
</reference>
<evidence type="ECO:0000256" key="2">
    <source>
        <dbReference type="ARBA" id="ARBA00005731"/>
    </source>
</evidence>
<proteinExistence type="inferred from homology"/>
<dbReference type="PANTHER" id="PTHR16119">
    <property type="entry name" value="TRANSMEMBRANE PROTEIN 144"/>
    <property type="match status" value="1"/>
</dbReference>
<dbReference type="Proteomes" id="UP000601435">
    <property type="component" value="Unassembled WGS sequence"/>
</dbReference>
<evidence type="ECO:0000256" key="6">
    <source>
        <dbReference type="SAM" id="Phobius"/>
    </source>
</evidence>
<dbReference type="GO" id="GO:0015144">
    <property type="term" value="F:carbohydrate transmembrane transporter activity"/>
    <property type="evidence" value="ECO:0007669"/>
    <property type="project" value="InterPro"/>
</dbReference>
<dbReference type="InterPro" id="IPR012435">
    <property type="entry name" value="TMEM144"/>
</dbReference>
<dbReference type="AlphaFoldDB" id="A0A813C7X3"/>
<dbReference type="EMBL" id="CAJNJA010091963">
    <property type="protein sequence ID" value="CAE7940661.1"/>
    <property type="molecule type" value="Genomic_DNA"/>
</dbReference>
<feature type="transmembrane region" description="Helical" evidence="6">
    <location>
        <begin position="30"/>
        <end position="49"/>
    </location>
</feature>
<evidence type="ECO:0000256" key="1">
    <source>
        <dbReference type="ARBA" id="ARBA00004141"/>
    </source>
</evidence>
<accession>A0A813C7X3</accession>
<sequence>MFFQLALCLGIWFTGLVVLLLRSHPTFYPVAMTGGVLWCSGNCLTVYIIKQIGLGPGLVMWGTAALIIGWVTGFFGLFGLPSEQSCLEKPWLNVVGVVLAMCALALSTLVRKSTPQKPLPIDAGRVPPTINEDVEESPARAAAGRAKAQPLCVNTYVCTYVSMHDKIRTCYKTTFQRTEAEPKIFQT</sequence>
<keyword evidence="8" id="KW-1185">Reference proteome</keyword>
<evidence type="ECO:0000313" key="8">
    <source>
        <dbReference type="Proteomes" id="UP000601435"/>
    </source>
</evidence>
<comment type="subcellular location">
    <subcellularLocation>
        <location evidence="1">Membrane</location>
        <topology evidence="1">Multi-pass membrane protein</topology>
    </subcellularLocation>
</comment>
<protein>
    <submittedName>
        <fullName evidence="7">Tmem144 protein</fullName>
    </submittedName>
</protein>
<evidence type="ECO:0000256" key="3">
    <source>
        <dbReference type="ARBA" id="ARBA00022692"/>
    </source>
</evidence>
<evidence type="ECO:0000256" key="5">
    <source>
        <dbReference type="ARBA" id="ARBA00023136"/>
    </source>
</evidence>
<feature type="transmembrane region" description="Helical" evidence="6">
    <location>
        <begin position="91"/>
        <end position="110"/>
    </location>
</feature>
<name>A0A813C7X3_9DINO</name>
<evidence type="ECO:0000313" key="7">
    <source>
        <dbReference type="EMBL" id="CAE7940661.1"/>
    </source>
</evidence>